<dbReference type="RefSeq" id="WP_268077710.1">
    <property type="nucleotide sequence ID" value="NZ_CP106885.1"/>
</dbReference>
<dbReference type="EMBL" id="CP121261">
    <property type="protein sequence ID" value="WFP09528.1"/>
    <property type="molecule type" value="Genomic_DNA"/>
</dbReference>
<organism evidence="2 3">
    <name type="scientific">Achromobacter spanius</name>
    <dbReference type="NCBI Taxonomy" id="217203"/>
    <lineage>
        <taxon>Bacteria</taxon>
        <taxon>Pseudomonadati</taxon>
        <taxon>Pseudomonadota</taxon>
        <taxon>Betaproteobacteria</taxon>
        <taxon>Burkholderiales</taxon>
        <taxon>Alcaligenaceae</taxon>
        <taxon>Achromobacter</taxon>
    </lineage>
</organism>
<feature type="compositionally biased region" description="Basic and acidic residues" evidence="1">
    <location>
        <begin position="57"/>
        <end position="66"/>
    </location>
</feature>
<evidence type="ECO:0000313" key="2">
    <source>
        <dbReference type="EMBL" id="WFP09528.1"/>
    </source>
</evidence>
<evidence type="ECO:0000313" key="3">
    <source>
        <dbReference type="Proteomes" id="UP001214170"/>
    </source>
</evidence>
<reference evidence="2 3" key="1">
    <citation type="submission" date="2023-03" db="EMBL/GenBank/DDBJ databases">
        <title>Achromobacter spanius LIG8.</title>
        <authorList>
            <person name="Shrestha S."/>
        </authorList>
    </citation>
    <scope>NUCLEOTIDE SEQUENCE [LARGE SCALE GENOMIC DNA]</scope>
    <source>
        <strain evidence="2 3">LIG8</strain>
    </source>
</reference>
<keyword evidence="3" id="KW-1185">Reference proteome</keyword>
<gene>
    <name evidence="2" type="ORF">P8T11_06520</name>
</gene>
<name>A0ABY8GYF9_9BURK</name>
<accession>A0ABY8GYF9</accession>
<proteinExistence type="predicted"/>
<evidence type="ECO:0000256" key="1">
    <source>
        <dbReference type="SAM" id="MobiDB-lite"/>
    </source>
</evidence>
<sequence length="82" mass="9429">MHIALRMPMRMPMHIALRMPMRMPMHIALRMSMRMVMRVPRRIAMRMAIAMGMQSHGRTERGEKPGTDNTGIRTGLVAEAAR</sequence>
<dbReference type="Proteomes" id="UP001214170">
    <property type="component" value="Chromosome"/>
</dbReference>
<feature type="region of interest" description="Disordered" evidence="1">
    <location>
        <begin position="53"/>
        <end position="82"/>
    </location>
</feature>
<protein>
    <submittedName>
        <fullName evidence="2">Uncharacterized protein</fullName>
    </submittedName>
</protein>